<feature type="transmembrane region" description="Helical" evidence="1">
    <location>
        <begin position="5"/>
        <end position="21"/>
    </location>
</feature>
<dbReference type="Proteomes" id="UP000095544">
    <property type="component" value="Unassembled WGS sequence"/>
</dbReference>
<sequence>MTISAVIGLIAVLIFLIYFSYKGAPIVIIAPIGAIILILFASGLDAKVMAAYTEVYMKGFGNFAKNFFPLFVTGALFAKMMDSVGYTKSIARFVARRLGKGKAIMSVVLAGAILTYGGVSLFVVAFVVYPIAISLFREADIPKRLIPGTIALGAFTFTMTALPGTPQVQNTIPMSVFGTDSFAAPGLGIIASILLFGLGYLWLSARAKKAKALGEGYGEHQDEASAVDMADSTDVPPVCLAVLPIVLMFGLNLFLSKVYYPRVNGGYLEEYGTSLPAVAGNWSVIIAIVISIVVILLMNIKKLKGMGINTVLKDGVTTTFGPIVNACAIVGFGTVITSLPLYTGLQQLLVGSSQNPLISEALSVNILCGITGSASGGLGAAISGFADNYMQMAASAGISPEVLHRIASLASGGLDTLPFNGAVLTTLALCGMTHKQSYKDMCVVSVIIPMCVTVIMVILASLGLQF</sequence>
<feature type="transmembrane region" description="Helical" evidence="1">
    <location>
        <begin position="238"/>
        <end position="260"/>
    </location>
</feature>
<keyword evidence="1" id="KW-0812">Transmembrane</keyword>
<reference evidence="2 3" key="1">
    <citation type="submission" date="2015-09" db="EMBL/GenBank/DDBJ databases">
        <authorList>
            <consortium name="Pathogen Informatics"/>
        </authorList>
    </citation>
    <scope>NUCLEOTIDE SEQUENCE [LARGE SCALE GENOMIC DNA]</scope>
    <source>
        <strain evidence="2 3">2789STDY5834876</strain>
    </source>
</reference>
<feature type="transmembrane region" description="Helical" evidence="1">
    <location>
        <begin position="145"/>
        <end position="162"/>
    </location>
</feature>
<dbReference type="PANTHER" id="PTHR30354">
    <property type="entry name" value="GNT FAMILY GLUCONATE TRANSPORTER"/>
    <property type="match status" value="1"/>
</dbReference>
<feature type="transmembrane region" description="Helical" evidence="1">
    <location>
        <begin position="362"/>
        <end position="382"/>
    </location>
</feature>
<feature type="transmembrane region" description="Helical" evidence="1">
    <location>
        <begin position="280"/>
        <end position="300"/>
    </location>
</feature>
<feature type="transmembrane region" description="Helical" evidence="1">
    <location>
        <begin position="182"/>
        <end position="203"/>
    </location>
</feature>
<name>A0A174H4C5_9FIRM</name>
<keyword evidence="1" id="KW-0472">Membrane</keyword>
<evidence type="ECO:0000313" key="3">
    <source>
        <dbReference type="Proteomes" id="UP000095544"/>
    </source>
</evidence>
<dbReference type="AlphaFoldDB" id="A0A174H4C5"/>
<feature type="transmembrane region" description="Helical" evidence="1">
    <location>
        <begin position="320"/>
        <end position="342"/>
    </location>
</feature>
<dbReference type="EMBL" id="CYZU01000028">
    <property type="protein sequence ID" value="CUO67879.1"/>
    <property type="molecule type" value="Genomic_DNA"/>
</dbReference>
<evidence type="ECO:0000256" key="1">
    <source>
        <dbReference type="SAM" id="Phobius"/>
    </source>
</evidence>
<proteinExistence type="predicted"/>
<protein>
    <submittedName>
        <fullName evidence="2">H+/gluconate symporter and related permeases</fullName>
    </submittedName>
</protein>
<dbReference type="RefSeq" id="WP_082203041.1">
    <property type="nucleotide sequence ID" value="NZ_CABKUE010000009.1"/>
</dbReference>
<accession>A0A174H4C5</accession>
<dbReference type="GO" id="GO:0005886">
    <property type="term" value="C:plasma membrane"/>
    <property type="evidence" value="ECO:0007669"/>
    <property type="project" value="TreeGrafter"/>
</dbReference>
<gene>
    <name evidence="2" type="ORF">ERS852491_02942</name>
</gene>
<feature type="transmembrane region" description="Helical" evidence="1">
    <location>
        <begin position="67"/>
        <end position="87"/>
    </location>
</feature>
<dbReference type="OrthoDB" id="86125at2"/>
<organism evidence="2 3">
    <name type="scientific">Faecalicatena contorta</name>
    <dbReference type="NCBI Taxonomy" id="39482"/>
    <lineage>
        <taxon>Bacteria</taxon>
        <taxon>Bacillati</taxon>
        <taxon>Bacillota</taxon>
        <taxon>Clostridia</taxon>
        <taxon>Lachnospirales</taxon>
        <taxon>Lachnospiraceae</taxon>
        <taxon>Faecalicatena</taxon>
    </lineage>
</organism>
<dbReference type="STRING" id="39482.ERS852491_02942"/>
<feature type="transmembrane region" description="Helical" evidence="1">
    <location>
        <begin position="442"/>
        <end position="464"/>
    </location>
</feature>
<feature type="transmembrane region" description="Helical" evidence="1">
    <location>
        <begin position="107"/>
        <end position="133"/>
    </location>
</feature>
<dbReference type="PANTHER" id="PTHR30354:SF7">
    <property type="entry name" value="BLL7963 PROTEIN"/>
    <property type="match status" value="1"/>
</dbReference>
<dbReference type="GO" id="GO:0015128">
    <property type="term" value="F:gluconate transmembrane transporter activity"/>
    <property type="evidence" value="ECO:0007669"/>
    <property type="project" value="InterPro"/>
</dbReference>
<evidence type="ECO:0000313" key="2">
    <source>
        <dbReference type="EMBL" id="CUO67879.1"/>
    </source>
</evidence>
<dbReference type="InterPro" id="IPR003474">
    <property type="entry name" value="Glcn_transporter"/>
</dbReference>
<keyword evidence="1" id="KW-1133">Transmembrane helix</keyword>
<feature type="transmembrane region" description="Helical" evidence="1">
    <location>
        <begin position="27"/>
        <end position="46"/>
    </location>
</feature>